<sequence>IDFAIHGREENYSEFLLLITIHGFLEREFHLHFYWIIYTNFITSFRVLAIENGNKEEKMKWLMYWVIYASFGTAERLTGIFLYVLPGYHRLKSLFLLWCMAPVDWNGSRIIYFNVIRPIFLMHWQEEKLDEKSQEPLENAKKQEYKKYTPVQILWLPYFQRMFLNCPRAL</sequence>
<evidence type="ECO:0000256" key="6">
    <source>
        <dbReference type="RuleBase" id="RU362006"/>
    </source>
</evidence>
<dbReference type="Proteomes" id="UP000314986">
    <property type="component" value="Unassembled WGS sequence"/>
</dbReference>
<reference evidence="8" key="2">
    <citation type="journal article" date="2007" name="PLoS Biol.">
        <title>Survey sequencing and comparative analysis of the elephant shark (Callorhinchus milii) genome.</title>
        <authorList>
            <person name="Venkatesh B."/>
            <person name="Kirkness E.F."/>
            <person name="Loh Y.H."/>
            <person name="Halpern A.L."/>
            <person name="Lee A.P."/>
            <person name="Johnson J."/>
            <person name="Dandona N."/>
            <person name="Viswanathan L.D."/>
            <person name="Tay A."/>
            <person name="Venter J.C."/>
            <person name="Strausberg R.L."/>
            <person name="Brenner S."/>
        </authorList>
    </citation>
    <scope>NUCLEOTIDE SEQUENCE [LARGE SCALE GENOMIC DNA]</scope>
</reference>
<reference evidence="8" key="3">
    <citation type="journal article" date="2014" name="Nature">
        <title>Elephant shark genome provides unique insights into gnathostome evolution.</title>
        <authorList>
            <consortium name="International Elephant Shark Genome Sequencing Consortium"/>
            <person name="Venkatesh B."/>
            <person name="Lee A.P."/>
            <person name="Ravi V."/>
            <person name="Maurya A.K."/>
            <person name="Lian M.M."/>
            <person name="Swann J.B."/>
            <person name="Ohta Y."/>
            <person name="Flajnik M.F."/>
            <person name="Sutoh Y."/>
            <person name="Kasahara M."/>
            <person name="Hoon S."/>
            <person name="Gangu V."/>
            <person name="Roy S.W."/>
            <person name="Irimia M."/>
            <person name="Korzh V."/>
            <person name="Kondrychyn I."/>
            <person name="Lim Z.W."/>
            <person name="Tay B.H."/>
            <person name="Tohari S."/>
            <person name="Kong K.W."/>
            <person name="Ho S."/>
            <person name="Lorente-Galdos B."/>
            <person name="Quilez J."/>
            <person name="Marques-Bonet T."/>
            <person name="Raney B.J."/>
            <person name="Ingham P.W."/>
            <person name="Tay A."/>
            <person name="Hillier L.W."/>
            <person name="Minx P."/>
            <person name="Boehm T."/>
            <person name="Wilson R.K."/>
            <person name="Brenner S."/>
            <person name="Warren W.C."/>
        </authorList>
    </citation>
    <scope>NUCLEOTIDE SEQUENCE [LARGE SCALE GENOMIC DNA]</scope>
</reference>
<dbReference type="Pfam" id="PF03134">
    <property type="entry name" value="TB2_DP1_HVA22"/>
    <property type="match status" value="1"/>
</dbReference>
<organism evidence="7 8">
    <name type="scientific">Callorhinchus milii</name>
    <name type="common">Ghost shark</name>
    <dbReference type="NCBI Taxonomy" id="7868"/>
    <lineage>
        <taxon>Eukaryota</taxon>
        <taxon>Metazoa</taxon>
        <taxon>Chordata</taxon>
        <taxon>Craniata</taxon>
        <taxon>Vertebrata</taxon>
        <taxon>Chondrichthyes</taxon>
        <taxon>Holocephali</taxon>
        <taxon>Chimaeriformes</taxon>
        <taxon>Callorhinchidae</taxon>
        <taxon>Callorhinchus</taxon>
    </lineage>
</organism>
<evidence type="ECO:0000256" key="3">
    <source>
        <dbReference type="ARBA" id="ARBA00022692"/>
    </source>
</evidence>
<dbReference type="AlphaFoldDB" id="A0A4W3GUD4"/>
<evidence type="ECO:0000313" key="7">
    <source>
        <dbReference type="Ensembl" id="ENSCMIP00000006600.1"/>
    </source>
</evidence>
<comment type="similarity">
    <text evidence="2 6">Belongs to the DP1 family.</text>
</comment>
<dbReference type="GO" id="GO:0016020">
    <property type="term" value="C:membrane"/>
    <property type="evidence" value="ECO:0007669"/>
    <property type="project" value="UniProtKB-SubCell"/>
</dbReference>
<feature type="transmembrane region" description="Helical" evidence="6">
    <location>
        <begin position="95"/>
        <end position="115"/>
    </location>
</feature>
<keyword evidence="4 6" id="KW-1133">Transmembrane helix</keyword>
<evidence type="ECO:0000256" key="1">
    <source>
        <dbReference type="ARBA" id="ARBA00004141"/>
    </source>
</evidence>
<evidence type="ECO:0000256" key="4">
    <source>
        <dbReference type="ARBA" id="ARBA00022989"/>
    </source>
</evidence>
<comment type="subcellular location">
    <subcellularLocation>
        <location evidence="1 6">Membrane</location>
        <topology evidence="1 6">Multi-pass membrane protein</topology>
    </subcellularLocation>
</comment>
<accession>A0A4W3GUD4</accession>
<reference evidence="7" key="5">
    <citation type="submission" date="2025-09" db="UniProtKB">
        <authorList>
            <consortium name="Ensembl"/>
        </authorList>
    </citation>
    <scope>IDENTIFICATION</scope>
</reference>
<proteinExistence type="inferred from homology"/>
<dbReference type="InParanoid" id="A0A4W3GUD4"/>
<keyword evidence="3 6" id="KW-0812">Transmembrane</keyword>
<keyword evidence="5 6" id="KW-0472">Membrane</keyword>
<dbReference type="PANTHER" id="PTHR12300">
    <property type="entry name" value="HVA22-LIKE PROTEINS"/>
    <property type="match status" value="1"/>
</dbReference>
<evidence type="ECO:0000256" key="2">
    <source>
        <dbReference type="ARBA" id="ARBA00008573"/>
    </source>
</evidence>
<dbReference type="PANTHER" id="PTHR12300:SF161">
    <property type="entry name" value="RECEPTOR EXPRESSION-ENHANCING PROTEIN"/>
    <property type="match status" value="1"/>
</dbReference>
<dbReference type="STRING" id="7868.ENSCMIP00000006600"/>
<feature type="transmembrane region" description="Helical" evidence="6">
    <location>
        <begin position="61"/>
        <end position="83"/>
    </location>
</feature>
<keyword evidence="8" id="KW-1185">Reference proteome</keyword>
<name>A0A4W3GUD4_CALMI</name>
<feature type="transmembrane region" description="Helical" evidence="6">
    <location>
        <begin position="32"/>
        <end position="49"/>
    </location>
</feature>
<evidence type="ECO:0000313" key="8">
    <source>
        <dbReference type="Proteomes" id="UP000314986"/>
    </source>
</evidence>
<dbReference type="Ensembl" id="ENSCMIT00000006812.1">
    <property type="protein sequence ID" value="ENSCMIP00000006600.1"/>
    <property type="gene ID" value="ENSCMIG00000003724.1"/>
</dbReference>
<dbReference type="InterPro" id="IPR004345">
    <property type="entry name" value="TB2_DP1_HVA22"/>
</dbReference>
<reference evidence="8" key="1">
    <citation type="journal article" date="2006" name="Science">
        <title>Ancient noncoding elements conserved in the human genome.</title>
        <authorList>
            <person name="Venkatesh B."/>
            <person name="Kirkness E.F."/>
            <person name="Loh Y.H."/>
            <person name="Halpern A.L."/>
            <person name="Lee A.P."/>
            <person name="Johnson J."/>
            <person name="Dandona N."/>
            <person name="Viswanathan L.D."/>
            <person name="Tay A."/>
            <person name="Venter J.C."/>
            <person name="Strausberg R.L."/>
            <person name="Brenner S."/>
        </authorList>
    </citation>
    <scope>NUCLEOTIDE SEQUENCE [LARGE SCALE GENOMIC DNA]</scope>
</reference>
<protein>
    <recommendedName>
        <fullName evidence="6">Receptor expression-enhancing protein</fullName>
    </recommendedName>
</protein>
<evidence type="ECO:0000256" key="5">
    <source>
        <dbReference type="ARBA" id="ARBA00023136"/>
    </source>
</evidence>
<reference evidence="7" key="4">
    <citation type="submission" date="2025-08" db="UniProtKB">
        <authorList>
            <consortium name="Ensembl"/>
        </authorList>
    </citation>
    <scope>IDENTIFICATION</scope>
</reference>
<dbReference type="GeneTree" id="ENSGT00940000167061"/>